<accession>A0A6A6TMS3</accession>
<feature type="region of interest" description="Disordered" evidence="1">
    <location>
        <begin position="130"/>
        <end position="161"/>
    </location>
</feature>
<evidence type="ECO:0000313" key="3">
    <source>
        <dbReference type="Proteomes" id="UP000799324"/>
    </source>
</evidence>
<dbReference type="Proteomes" id="UP000799324">
    <property type="component" value="Unassembled WGS sequence"/>
</dbReference>
<evidence type="ECO:0000256" key="1">
    <source>
        <dbReference type="SAM" id="MobiDB-lite"/>
    </source>
</evidence>
<dbReference type="EMBL" id="MU004297">
    <property type="protein sequence ID" value="KAF2660756.1"/>
    <property type="molecule type" value="Genomic_DNA"/>
</dbReference>
<sequence length="176" mass="19298">MAHWCHVDAESGLRPATVYIRARKGRRWSYTVTATTLCGSSSQPPACPDRRPSSFDADYSAEQGVVLRTEARTQHACNRTTPAIRCPVVSQAWAVAPVVGWCVEVSRTRSRCSCSSGRLSAVCRPAPAARSDAHRRRALAPRAGEPQQEQQAGAQDARRVRMYESIGNLGREYGAR</sequence>
<evidence type="ECO:0000313" key="2">
    <source>
        <dbReference type="EMBL" id="KAF2660756.1"/>
    </source>
</evidence>
<feature type="compositionally biased region" description="Low complexity" evidence="1">
    <location>
        <begin position="140"/>
        <end position="155"/>
    </location>
</feature>
<organism evidence="2 3">
    <name type="scientific">Lophiostoma macrostomum CBS 122681</name>
    <dbReference type="NCBI Taxonomy" id="1314788"/>
    <lineage>
        <taxon>Eukaryota</taxon>
        <taxon>Fungi</taxon>
        <taxon>Dikarya</taxon>
        <taxon>Ascomycota</taxon>
        <taxon>Pezizomycotina</taxon>
        <taxon>Dothideomycetes</taxon>
        <taxon>Pleosporomycetidae</taxon>
        <taxon>Pleosporales</taxon>
        <taxon>Lophiostomataceae</taxon>
        <taxon>Lophiostoma</taxon>
    </lineage>
</organism>
<protein>
    <submittedName>
        <fullName evidence="2">Uncharacterized protein</fullName>
    </submittedName>
</protein>
<gene>
    <name evidence="2" type="ORF">K491DRAFT_14661</name>
</gene>
<dbReference type="AlphaFoldDB" id="A0A6A6TMS3"/>
<keyword evidence="3" id="KW-1185">Reference proteome</keyword>
<name>A0A6A6TMS3_9PLEO</name>
<proteinExistence type="predicted"/>
<reference evidence="2" key="1">
    <citation type="journal article" date="2020" name="Stud. Mycol.">
        <title>101 Dothideomycetes genomes: a test case for predicting lifestyles and emergence of pathogens.</title>
        <authorList>
            <person name="Haridas S."/>
            <person name="Albert R."/>
            <person name="Binder M."/>
            <person name="Bloem J."/>
            <person name="Labutti K."/>
            <person name="Salamov A."/>
            <person name="Andreopoulos B."/>
            <person name="Baker S."/>
            <person name="Barry K."/>
            <person name="Bills G."/>
            <person name="Bluhm B."/>
            <person name="Cannon C."/>
            <person name="Castanera R."/>
            <person name="Culley D."/>
            <person name="Daum C."/>
            <person name="Ezra D."/>
            <person name="Gonzalez J."/>
            <person name="Henrissat B."/>
            <person name="Kuo A."/>
            <person name="Liang C."/>
            <person name="Lipzen A."/>
            <person name="Lutzoni F."/>
            <person name="Magnuson J."/>
            <person name="Mondo S."/>
            <person name="Nolan M."/>
            <person name="Ohm R."/>
            <person name="Pangilinan J."/>
            <person name="Park H.-J."/>
            <person name="Ramirez L."/>
            <person name="Alfaro M."/>
            <person name="Sun H."/>
            <person name="Tritt A."/>
            <person name="Yoshinaga Y."/>
            <person name="Zwiers L.-H."/>
            <person name="Turgeon B."/>
            <person name="Goodwin S."/>
            <person name="Spatafora J."/>
            <person name="Crous P."/>
            <person name="Grigoriev I."/>
        </authorList>
    </citation>
    <scope>NUCLEOTIDE SEQUENCE</scope>
    <source>
        <strain evidence="2">CBS 122681</strain>
    </source>
</reference>